<dbReference type="EMBL" id="KE504279">
    <property type="protein sequence ID" value="EPS93396.1"/>
    <property type="molecule type" value="Genomic_DNA"/>
</dbReference>
<dbReference type="InterPro" id="IPR034600">
    <property type="entry name" value="Ribosomal_bL31m"/>
</dbReference>
<dbReference type="GO" id="GO:0032543">
    <property type="term" value="P:mitochondrial translation"/>
    <property type="evidence" value="ECO:0007669"/>
    <property type="project" value="InterPro"/>
</dbReference>
<keyword evidence="3" id="KW-1185">Reference proteome</keyword>
<protein>
    <submittedName>
        <fullName evidence="2">Uncharacterized protein</fullName>
    </submittedName>
</protein>
<dbReference type="GO" id="GO:0005762">
    <property type="term" value="C:mitochondrial large ribosomal subunit"/>
    <property type="evidence" value="ECO:0007669"/>
    <property type="project" value="InterPro"/>
</dbReference>
<proteinExistence type="predicted"/>
<dbReference type="PANTHER" id="PTHR28174">
    <property type="entry name" value="54S RIBOSOMAL PROTEIN L36, MITOCHONDRIAL"/>
    <property type="match status" value="1"/>
</dbReference>
<dbReference type="PANTHER" id="PTHR28174:SF1">
    <property type="entry name" value="LARGE RIBOSOMAL SUBUNIT PROTEIN BL31M"/>
    <property type="match status" value="1"/>
</dbReference>
<dbReference type="OrthoDB" id="5587740at2759"/>
<feature type="region of interest" description="Disordered" evidence="1">
    <location>
        <begin position="21"/>
        <end position="43"/>
    </location>
</feature>
<dbReference type="HOGENOM" id="CLU_109501_2_1_1"/>
<reference evidence="2 3" key="1">
    <citation type="journal article" date="2012" name="Science">
        <title>The Paleozoic origin of enzymatic lignin decomposition reconstructed from 31 fungal genomes.</title>
        <authorList>
            <person name="Floudas D."/>
            <person name="Binder M."/>
            <person name="Riley R."/>
            <person name="Barry K."/>
            <person name="Blanchette R.A."/>
            <person name="Henrissat B."/>
            <person name="Martinez A.T."/>
            <person name="Otillar R."/>
            <person name="Spatafora J.W."/>
            <person name="Yadav J.S."/>
            <person name="Aerts A."/>
            <person name="Benoit I."/>
            <person name="Boyd A."/>
            <person name="Carlson A."/>
            <person name="Copeland A."/>
            <person name="Coutinho P.M."/>
            <person name="de Vries R.P."/>
            <person name="Ferreira P."/>
            <person name="Findley K."/>
            <person name="Foster B."/>
            <person name="Gaskell J."/>
            <person name="Glotzer D."/>
            <person name="Gorecki P."/>
            <person name="Heitman J."/>
            <person name="Hesse C."/>
            <person name="Hori C."/>
            <person name="Igarashi K."/>
            <person name="Jurgens J.A."/>
            <person name="Kallen N."/>
            <person name="Kersten P."/>
            <person name="Kohler A."/>
            <person name="Kuees U."/>
            <person name="Kumar T.K.A."/>
            <person name="Kuo A."/>
            <person name="LaButti K."/>
            <person name="Larrondo L.F."/>
            <person name="Lindquist E."/>
            <person name="Ling A."/>
            <person name="Lombard V."/>
            <person name="Lucas S."/>
            <person name="Lundell T."/>
            <person name="Martin R."/>
            <person name="McLaughlin D.J."/>
            <person name="Morgenstern I."/>
            <person name="Morin E."/>
            <person name="Murat C."/>
            <person name="Nagy L.G."/>
            <person name="Nolan M."/>
            <person name="Ohm R.A."/>
            <person name="Patyshakuliyeva A."/>
            <person name="Rokas A."/>
            <person name="Ruiz-Duenas F.J."/>
            <person name="Sabat G."/>
            <person name="Salamov A."/>
            <person name="Samejima M."/>
            <person name="Schmutz J."/>
            <person name="Slot J.C."/>
            <person name="St John F."/>
            <person name="Stenlid J."/>
            <person name="Sun H."/>
            <person name="Sun S."/>
            <person name="Syed K."/>
            <person name="Tsang A."/>
            <person name="Wiebenga A."/>
            <person name="Young D."/>
            <person name="Pisabarro A."/>
            <person name="Eastwood D.C."/>
            <person name="Martin F."/>
            <person name="Cullen D."/>
            <person name="Grigoriev I.V."/>
            <person name="Hibbett D.S."/>
        </authorList>
    </citation>
    <scope>NUCLEOTIDE SEQUENCE</scope>
    <source>
        <strain evidence="3">FP-58527</strain>
    </source>
</reference>
<dbReference type="Proteomes" id="UP000015241">
    <property type="component" value="Unassembled WGS sequence"/>
</dbReference>
<gene>
    <name evidence="2" type="ORF">FOMPIDRAFT_1026559</name>
</gene>
<evidence type="ECO:0000313" key="3">
    <source>
        <dbReference type="Proteomes" id="UP000015241"/>
    </source>
</evidence>
<evidence type="ECO:0000256" key="1">
    <source>
        <dbReference type="SAM" id="MobiDB-lite"/>
    </source>
</evidence>
<evidence type="ECO:0000313" key="2">
    <source>
        <dbReference type="EMBL" id="EPS93396.1"/>
    </source>
</evidence>
<dbReference type="GO" id="GO:0003735">
    <property type="term" value="F:structural constituent of ribosome"/>
    <property type="evidence" value="ECO:0007669"/>
    <property type="project" value="InterPro"/>
</dbReference>
<sequence>MSPPVSFAASSSSALRKALSISRPRACAPPHTRSVSSSPYGRTHVWKHRQRELPNPFVPQLPQLVVRVDGSTFTHYTTSPRSVIKLAKDTTNTPLWNASRFLGEAEEEDAVTGRLGRFRRRFEGLGAGGDWMDQASVEREGLSLKEMKADADAVMNRYKSSKGKKK</sequence>
<dbReference type="InParanoid" id="S8DIK2"/>
<dbReference type="AlphaFoldDB" id="S8DIK2"/>
<organism evidence="2 3">
    <name type="scientific">Fomitopsis schrenkii</name>
    <name type="common">Brown rot fungus</name>
    <dbReference type="NCBI Taxonomy" id="2126942"/>
    <lineage>
        <taxon>Eukaryota</taxon>
        <taxon>Fungi</taxon>
        <taxon>Dikarya</taxon>
        <taxon>Basidiomycota</taxon>
        <taxon>Agaricomycotina</taxon>
        <taxon>Agaricomycetes</taxon>
        <taxon>Polyporales</taxon>
        <taxon>Fomitopsis</taxon>
    </lineage>
</organism>
<dbReference type="STRING" id="743788.S8DIK2"/>
<name>S8DIK2_FOMSC</name>
<accession>S8DIK2</accession>
<dbReference type="eggNOG" id="ENOG502RZ6E">
    <property type="taxonomic scope" value="Eukaryota"/>
</dbReference>
<dbReference type="Gene3D" id="6.20.130.10">
    <property type="match status" value="1"/>
</dbReference>